<evidence type="ECO:0000259" key="2">
    <source>
        <dbReference type="PROSITE" id="PS51016"/>
    </source>
</evidence>
<dbReference type="Pfam" id="PF00784">
    <property type="entry name" value="MyTH4"/>
    <property type="match status" value="1"/>
</dbReference>
<dbReference type="PROSITE" id="PS51016">
    <property type="entry name" value="MYTH4"/>
    <property type="match status" value="1"/>
</dbReference>
<feature type="domain" description="MyTH4" evidence="2">
    <location>
        <begin position="1"/>
        <end position="75"/>
    </location>
</feature>
<dbReference type="InterPro" id="IPR038185">
    <property type="entry name" value="MyTH4_dom_sf"/>
</dbReference>
<protein>
    <recommendedName>
        <fullName evidence="5">FERM domain-containing protein</fullName>
    </recommendedName>
</protein>
<dbReference type="Pfam" id="PF00373">
    <property type="entry name" value="FERM_M"/>
    <property type="match status" value="1"/>
</dbReference>
<dbReference type="Gene3D" id="1.25.40.530">
    <property type="entry name" value="MyTH4 domain"/>
    <property type="match status" value="1"/>
</dbReference>
<feature type="domain" description="FERM" evidence="1">
    <location>
        <begin position="80"/>
        <end position="373"/>
    </location>
</feature>
<sequence>MDRQIVDRSWHILIVLVASFLPSNDLLPYVEYFIRTSNNTLSHELMERCSRYLEICKKVGNRKEPPSIEEIDMLLSDSCRQITVRILPNDELPMEITMLAQSRDVIEQINRELKLGKGGRMFQLFKVRDSSRNEEVLLNENSRMTDILATMQEGESLLFAIAYYNSSYDLHNANLLRLLFFQAVHDLRAGRYFKPDEDYFTLTALALQESLQDYSGDNRVVCEAIAKLLPPHLCVPARKLVCEGEVLKVYNKLRGYTSHECMIALLDYITSWEDYGVTHFYGDQFAPEQQDGKIIGISPRGVHVGEYADHVGKDAYTQFYPYSAISAWGLSENSLSFYLATKPEQRHYQFVMPHPDAAYSLIQHYSQLVVCSK</sequence>
<keyword evidence="4" id="KW-1185">Reference proteome</keyword>
<reference evidence="3" key="1">
    <citation type="submission" date="2010-02" db="EMBL/GenBank/DDBJ databases">
        <title>Sequencing and annotation of the Blastocystis hominis genome.</title>
        <authorList>
            <person name="Wincker P."/>
        </authorList>
    </citation>
    <scope>NUCLEOTIDE SEQUENCE</scope>
    <source>
        <strain evidence="3">Singapore isolate B</strain>
    </source>
</reference>
<evidence type="ECO:0000313" key="4">
    <source>
        <dbReference type="Proteomes" id="UP000008312"/>
    </source>
</evidence>
<dbReference type="PROSITE" id="PS50057">
    <property type="entry name" value="FERM_3"/>
    <property type="match status" value="1"/>
</dbReference>
<dbReference type="InterPro" id="IPR035963">
    <property type="entry name" value="FERM_2"/>
</dbReference>
<dbReference type="AlphaFoldDB" id="D8LZZ0"/>
<dbReference type="EMBL" id="FN668642">
    <property type="protein sequence ID" value="CBK21379.2"/>
    <property type="molecule type" value="Genomic_DNA"/>
</dbReference>
<evidence type="ECO:0008006" key="5">
    <source>
        <dbReference type="Google" id="ProtNLM"/>
    </source>
</evidence>
<gene>
    <name evidence="3" type="ORF">GSBLH_T00001553001</name>
</gene>
<dbReference type="SMART" id="SM00295">
    <property type="entry name" value="B41"/>
    <property type="match status" value="1"/>
</dbReference>
<dbReference type="InterPro" id="IPR000857">
    <property type="entry name" value="MyTH4_dom"/>
</dbReference>
<dbReference type="SUPFAM" id="SSF47031">
    <property type="entry name" value="Second domain of FERM"/>
    <property type="match status" value="1"/>
</dbReference>
<dbReference type="InterPro" id="IPR019748">
    <property type="entry name" value="FERM_central"/>
</dbReference>
<evidence type="ECO:0000313" key="3">
    <source>
        <dbReference type="EMBL" id="CBK21379.2"/>
    </source>
</evidence>
<dbReference type="PANTHER" id="PTHR46049:SF3">
    <property type="entry name" value="MYOSIN VIIA"/>
    <property type="match status" value="1"/>
</dbReference>
<dbReference type="InterPro" id="IPR019749">
    <property type="entry name" value="Band_41_domain"/>
</dbReference>
<dbReference type="Proteomes" id="UP000008312">
    <property type="component" value="Unassembled WGS sequence"/>
</dbReference>
<proteinExistence type="predicted"/>
<dbReference type="GO" id="GO:0005856">
    <property type="term" value="C:cytoskeleton"/>
    <property type="evidence" value="ECO:0007669"/>
    <property type="project" value="InterPro"/>
</dbReference>
<dbReference type="InterPro" id="IPR051724">
    <property type="entry name" value="Actin_motor_Myosin"/>
</dbReference>
<organism evidence="3">
    <name type="scientific">Blastocystis hominis</name>
    <dbReference type="NCBI Taxonomy" id="12968"/>
    <lineage>
        <taxon>Eukaryota</taxon>
        <taxon>Sar</taxon>
        <taxon>Stramenopiles</taxon>
        <taxon>Bigyra</taxon>
        <taxon>Opalozoa</taxon>
        <taxon>Opalinata</taxon>
        <taxon>Blastocystidae</taxon>
        <taxon>Blastocystis</taxon>
    </lineage>
</organism>
<accession>D8LZZ0</accession>
<dbReference type="RefSeq" id="XP_012895427.1">
    <property type="nucleotide sequence ID" value="XM_013039973.1"/>
</dbReference>
<dbReference type="InParanoid" id="D8LZZ0"/>
<dbReference type="GeneID" id="24918796"/>
<dbReference type="InterPro" id="IPR014352">
    <property type="entry name" value="FERM/acyl-CoA-bd_prot_sf"/>
</dbReference>
<dbReference type="Gene3D" id="1.20.80.10">
    <property type="match status" value="1"/>
</dbReference>
<evidence type="ECO:0000259" key="1">
    <source>
        <dbReference type="PROSITE" id="PS50057"/>
    </source>
</evidence>
<name>D8LZZ0_BLAHO</name>
<dbReference type="CDD" id="cd14473">
    <property type="entry name" value="FERM_B-lobe"/>
    <property type="match status" value="1"/>
</dbReference>
<dbReference type="PANTHER" id="PTHR46049">
    <property type="entry name" value="AGAP003327-PA"/>
    <property type="match status" value="1"/>
</dbReference>
<dbReference type="InterPro" id="IPR000299">
    <property type="entry name" value="FERM_domain"/>
</dbReference>
<dbReference type="OrthoDB" id="6108017at2759"/>